<dbReference type="InterPro" id="IPR032858">
    <property type="entry name" value="CcoP_N"/>
</dbReference>
<dbReference type="Gene3D" id="6.10.280.130">
    <property type="match status" value="1"/>
</dbReference>
<dbReference type="PRINTS" id="PR00605">
    <property type="entry name" value="CYTCHROMECIC"/>
</dbReference>
<dbReference type="RefSeq" id="WP_219878309.1">
    <property type="nucleotide sequence ID" value="NZ_JAHYXK010000014.1"/>
</dbReference>
<dbReference type="Pfam" id="PF00034">
    <property type="entry name" value="Cytochrom_C"/>
    <property type="match status" value="1"/>
</dbReference>
<evidence type="ECO:0000256" key="7">
    <source>
        <dbReference type="SAM" id="Phobius"/>
    </source>
</evidence>
<evidence type="ECO:0000256" key="2">
    <source>
        <dbReference type="ARBA" id="ARBA00022617"/>
    </source>
</evidence>
<feature type="transmembrane region" description="Helical" evidence="7">
    <location>
        <begin position="247"/>
        <end position="266"/>
    </location>
</feature>
<dbReference type="PANTHER" id="PTHR33751:SF1">
    <property type="entry name" value="CBB3-TYPE CYTOCHROME C OXIDASE SUBUNIT FIXP"/>
    <property type="match status" value="1"/>
</dbReference>
<sequence>MISLKKVLGKSSLALVAGLLLAGTPAVQAQDAVAGKAVFEGNCTVCHSMDADIVGPALKDVHKRRGDEWLAKFIKNSQQLVQSGDKDAVAVFEKFNKVPMPAFSSSLSEDDVANVIAYIKAESEKPAEVAVVPETTTADPNATVEAEPAEVAFMDLPPVLLFTFALAAVIILLTVMVLVMLFRLFVPMLGDSIYDEDFKSSLAGRVLFLMHGDSTLVTGEAKDHIHSDHDFDGIQEYDNDLPPWWKAMFYVTIVFGIGYMLHYHVFRTGTLQGEEYAMEMEQAAILAAKNADDPNAVTNYEVLTDAAAIESGKALYNTNCAACHGTEGQGTVGPNLTDEYWLHGGDVNDIFKTIKYGVPANGMVPWQGKLTKDQILEVSSYIISIQGSNPANAKEPQGEKM</sequence>
<evidence type="ECO:0000259" key="9">
    <source>
        <dbReference type="PROSITE" id="PS51007"/>
    </source>
</evidence>
<accession>A0ABS7CX83</accession>
<keyword evidence="4" id="KW-0249">Electron transport</keyword>
<keyword evidence="7" id="KW-0812">Transmembrane</keyword>
<evidence type="ECO:0000313" key="11">
    <source>
        <dbReference type="Proteomes" id="UP000813018"/>
    </source>
</evidence>
<dbReference type="PROSITE" id="PS51007">
    <property type="entry name" value="CYTC"/>
    <property type="match status" value="2"/>
</dbReference>
<keyword evidence="5 6" id="KW-0408">Iron</keyword>
<dbReference type="Pfam" id="PF13442">
    <property type="entry name" value="Cytochrome_CBB3"/>
    <property type="match status" value="1"/>
</dbReference>
<dbReference type="PANTHER" id="PTHR33751">
    <property type="entry name" value="CBB3-TYPE CYTOCHROME C OXIDASE SUBUNIT FIXP"/>
    <property type="match status" value="1"/>
</dbReference>
<dbReference type="Gene3D" id="1.10.760.10">
    <property type="entry name" value="Cytochrome c-like domain"/>
    <property type="match status" value="2"/>
</dbReference>
<evidence type="ECO:0000256" key="6">
    <source>
        <dbReference type="PROSITE-ProRule" id="PRU00433"/>
    </source>
</evidence>
<dbReference type="InterPro" id="IPR038414">
    <property type="entry name" value="CcoP_N_sf"/>
</dbReference>
<dbReference type="Proteomes" id="UP000813018">
    <property type="component" value="Unassembled WGS sequence"/>
</dbReference>
<organism evidence="10 11">
    <name type="scientific">Pontibacter aydingkolensis</name>
    <dbReference type="NCBI Taxonomy" id="1911536"/>
    <lineage>
        <taxon>Bacteria</taxon>
        <taxon>Pseudomonadati</taxon>
        <taxon>Bacteroidota</taxon>
        <taxon>Cytophagia</taxon>
        <taxon>Cytophagales</taxon>
        <taxon>Hymenobacteraceae</taxon>
        <taxon>Pontibacter</taxon>
    </lineage>
</organism>
<evidence type="ECO:0000256" key="1">
    <source>
        <dbReference type="ARBA" id="ARBA00022448"/>
    </source>
</evidence>
<feature type="domain" description="Cytochrome c" evidence="9">
    <location>
        <begin position="307"/>
        <end position="386"/>
    </location>
</feature>
<dbReference type="InterPro" id="IPR009056">
    <property type="entry name" value="Cyt_c-like_dom"/>
</dbReference>
<evidence type="ECO:0000256" key="8">
    <source>
        <dbReference type="SAM" id="SignalP"/>
    </source>
</evidence>
<feature type="signal peptide" evidence="8">
    <location>
        <begin position="1"/>
        <end position="29"/>
    </location>
</feature>
<feature type="transmembrane region" description="Helical" evidence="7">
    <location>
        <begin position="159"/>
        <end position="182"/>
    </location>
</feature>
<dbReference type="Pfam" id="PF14715">
    <property type="entry name" value="FixP_N"/>
    <property type="match status" value="1"/>
</dbReference>
<keyword evidence="3 6" id="KW-0479">Metal-binding</keyword>
<gene>
    <name evidence="10" type="ORF">K0O23_15275</name>
</gene>
<comment type="caution">
    <text evidence="10">The sequence shown here is derived from an EMBL/GenBank/DDBJ whole genome shotgun (WGS) entry which is preliminary data.</text>
</comment>
<proteinExistence type="predicted"/>
<dbReference type="InterPro" id="IPR050597">
    <property type="entry name" value="Cytochrome_c_Oxidase_Subunit"/>
</dbReference>
<keyword evidence="8" id="KW-0732">Signal</keyword>
<dbReference type="InterPro" id="IPR036909">
    <property type="entry name" value="Cyt_c-like_dom_sf"/>
</dbReference>
<keyword evidence="7" id="KW-0472">Membrane</keyword>
<dbReference type="SUPFAM" id="SSF46626">
    <property type="entry name" value="Cytochrome c"/>
    <property type="match status" value="2"/>
</dbReference>
<dbReference type="InterPro" id="IPR008168">
    <property type="entry name" value="Cyt_C_IC"/>
</dbReference>
<evidence type="ECO:0000256" key="5">
    <source>
        <dbReference type="ARBA" id="ARBA00023004"/>
    </source>
</evidence>
<keyword evidence="1" id="KW-0813">Transport</keyword>
<protein>
    <submittedName>
        <fullName evidence="10">C-type cytochrome</fullName>
    </submittedName>
</protein>
<keyword evidence="11" id="KW-1185">Reference proteome</keyword>
<name>A0ABS7CX83_9BACT</name>
<dbReference type="EMBL" id="JAHYXK010000014">
    <property type="protein sequence ID" value="MBW7468437.1"/>
    <property type="molecule type" value="Genomic_DNA"/>
</dbReference>
<keyword evidence="7" id="KW-1133">Transmembrane helix</keyword>
<reference evidence="10 11" key="1">
    <citation type="journal article" date="2016" name="Int. J. Syst. Evol. Microbiol.">
        <title>Pontibacter aydingkolensis sp. nov., isolated from soil of a salt lake.</title>
        <authorList>
            <person name="Osman G."/>
            <person name="Zhang T."/>
            <person name="Lou K."/>
            <person name="Gao Y."/>
            <person name="Chang W."/>
            <person name="Lin Q."/>
            <person name="Yang H.M."/>
            <person name="Huo X.D."/>
            <person name="Wang N."/>
        </authorList>
    </citation>
    <scope>NUCLEOTIDE SEQUENCE [LARGE SCALE GENOMIC DNA]</scope>
    <source>
        <strain evidence="10 11">KACC 19255</strain>
    </source>
</reference>
<evidence type="ECO:0000256" key="4">
    <source>
        <dbReference type="ARBA" id="ARBA00022982"/>
    </source>
</evidence>
<evidence type="ECO:0000313" key="10">
    <source>
        <dbReference type="EMBL" id="MBW7468437.1"/>
    </source>
</evidence>
<feature type="chain" id="PRO_5045679057" evidence="8">
    <location>
        <begin position="30"/>
        <end position="401"/>
    </location>
</feature>
<feature type="domain" description="Cytochrome c" evidence="9">
    <location>
        <begin position="30"/>
        <end position="123"/>
    </location>
</feature>
<keyword evidence="2 6" id="KW-0349">Heme</keyword>
<evidence type="ECO:0000256" key="3">
    <source>
        <dbReference type="ARBA" id="ARBA00022723"/>
    </source>
</evidence>